<dbReference type="EMBL" id="JAUNZN010000001">
    <property type="protein sequence ID" value="KAK4832387.1"/>
    <property type="molecule type" value="Genomic_DNA"/>
</dbReference>
<sequence>MLGPDGIRLSQWGKQVFGHKLVGLIRRALNSNQWGKGIPTGLQKGESRGILPHAFFASVFNNTDRPCAARSPESEDHNCGNSDVPFVVTELDELYQLNVHKSMEREGMYPRVLKELADGMAEPLLITYQRCWESADWGADSLGTGEQIPWGLGRSLLTGS</sequence>
<organism evidence="1 2">
    <name type="scientific">Mycteria americana</name>
    <name type="common">Wood stork</name>
    <dbReference type="NCBI Taxonomy" id="33587"/>
    <lineage>
        <taxon>Eukaryota</taxon>
        <taxon>Metazoa</taxon>
        <taxon>Chordata</taxon>
        <taxon>Craniata</taxon>
        <taxon>Vertebrata</taxon>
        <taxon>Euteleostomi</taxon>
        <taxon>Archelosauria</taxon>
        <taxon>Archosauria</taxon>
        <taxon>Dinosauria</taxon>
        <taxon>Saurischia</taxon>
        <taxon>Theropoda</taxon>
        <taxon>Coelurosauria</taxon>
        <taxon>Aves</taxon>
        <taxon>Neognathae</taxon>
        <taxon>Neoaves</taxon>
        <taxon>Aequornithes</taxon>
        <taxon>Ciconiiformes</taxon>
        <taxon>Ciconiidae</taxon>
        <taxon>Mycteria</taxon>
    </lineage>
</organism>
<evidence type="ECO:0000313" key="1">
    <source>
        <dbReference type="EMBL" id="KAK4832387.1"/>
    </source>
</evidence>
<name>A0AAN7PKF1_MYCAM</name>
<accession>A0AAN7PKF1</accession>
<dbReference type="Proteomes" id="UP001333110">
    <property type="component" value="Unassembled WGS sequence"/>
</dbReference>
<reference evidence="1 2" key="1">
    <citation type="journal article" date="2023" name="J. Hered.">
        <title>Chromosome-level genome of the wood stork (Mycteria americana) provides insight into avian chromosome evolution.</title>
        <authorList>
            <person name="Flamio R. Jr."/>
            <person name="Ramstad K.M."/>
        </authorList>
    </citation>
    <scope>NUCLEOTIDE SEQUENCE [LARGE SCALE GENOMIC DNA]</scope>
    <source>
        <strain evidence="1">JAX WOST 10</strain>
    </source>
</reference>
<dbReference type="AlphaFoldDB" id="A0AAN7PKF1"/>
<evidence type="ECO:0000313" key="2">
    <source>
        <dbReference type="Proteomes" id="UP001333110"/>
    </source>
</evidence>
<keyword evidence="2" id="KW-1185">Reference proteome</keyword>
<proteinExistence type="predicted"/>
<protein>
    <submittedName>
        <fullName evidence="1">Uncharacterized protein</fullName>
    </submittedName>
</protein>
<comment type="caution">
    <text evidence="1">The sequence shown here is derived from an EMBL/GenBank/DDBJ whole genome shotgun (WGS) entry which is preliminary data.</text>
</comment>
<gene>
    <name evidence="1" type="ORF">QYF61_022242</name>
</gene>